<evidence type="ECO:0000256" key="1">
    <source>
        <dbReference type="SAM" id="MobiDB-lite"/>
    </source>
</evidence>
<feature type="compositionally biased region" description="Polar residues" evidence="1">
    <location>
        <begin position="123"/>
        <end position="138"/>
    </location>
</feature>
<dbReference type="AlphaFoldDB" id="A0A2T7PWY9"/>
<accession>A0A2T7PWY9</accession>
<feature type="compositionally biased region" description="Basic and acidic residues" evidence="1">
    <location>
        <begin position="139"/>
        <end position="148"/>
    </location>
</feature>
<sequence>MRGRQVFDFRLPRWRLNLVARRFDTRLAQRTCLHTAEHYPFASYFCDVAVPVISLRRKENELVDVIVAVWMAVAVGGWEGDSEHRHRANTPAHTSCGRTFSHGRGLLPPLTHQPPHNLHRQHPQSQPSVFLCSSSQSPDAEKGRKDRAAPGGGRGKGTQSLHAEQGVHVQIPLALRIFETAWRSKGSEL</sequence>
<proteinExistence type="predicted"/>
<dbReference type="EMBL" id="PZQS01000001">
    <property type="protein sequence ID" value="PVD37934.1"/>
    <property type="molecule type" value="Genomic_DNA"/>
</dbReference>
<evidence type="ECO:0000313" key="2">
    <source>
        <dbReference type="EMBL" id="PVD37934.1"/>
    </source>
</evidence>
<evidence type="ECO:0000313" key="3">
    <source>
        <dbReference type="Proteomes" id="UP000245119"/>
    </source>
</evidence>
<organism evidence="2 3">
    <name type="scientific">Pomacea canaliculata</name>
    <name type="common">Golden apple snail</name>
    <dbReference type="NCBI Taxonomy" id="400727"/>
    <lineage>
        <taxon>Eukaryota</taxon>
        <taxon>Metazoa</taxon>
        <taxon>Spiralia</taxon>
        <taxon>Lophotrochozoa</taxon>
        <taxon>Mollusca</taxon>
        <taxon>Gastropoda</taxon>
        <taxon>Caenogastropoda</taxon>
        <taxon>Architaenioglossa</taxon>
        <taxon>Ampullarioidea</taxon>
        <taxon>Ampullariidae</taxon>
        <taxon>Pomacea</taxon>
    </lineage>
</organism>
<keyword evidence="3" id="KW-1185">Reference proteome</keyword>
<dbReference type="Proteomes" id="UP000245119">
    <property type="component" value="Linkage Group LG1"/>
</dbReference>
<name>A0A2T7PWY9_POMCA</name>
<gene>
    <name evidence="2" type="ORF">C0Q70_00536</name>
</gene>
<reference evidence="2 3" key="1">
    <citation type="submission" date="2018-04" db="EMBL/GenBank/DDBJ databases">
        <title>The genome of golden apple snail Pomacea canaliculata provides insight into stress tolerance and invasive adaptation.</title>
        <authorList>
            <person name="Liu C."/>
            <person name="Liu B."/>
            <person name="Ren Y."/>
            <person name="Zhang Y."/>
            <person name="Wang H."/>
            <person name="Li S."/>
            <person name="Jiang F."/>
            <person name="Yin L."/>
            <person name="Zhang G."/>
            <person name="Qian W."/>
            <person name="Fan W."/>
        </authorList>
    </citation>
    <scope>NUCLEOTIDE SEQUENCE [LARGE SCALE GENOMIC DNA]</scope>
    <source>
        <strain evidence="2">SZHN2017</strain>
        <tissue evidence="2">Muscle</tissue>
    </source>
</reference>
<protein>
    <submittedName>
        <fullName evidence="2">Uncharacterized protein</fullName>
    </submittedName>
</protein>
<comment type="caution">
    <text evidence="2">The sequence shown here is derived from an EMBL/GenBank/DDBJ whole genome shotgun (WGS) entry which is preliminary data.</text>
</comment>
<feature type="region of interest" description="Disordered" evidence="1">
    <location>
        <begin position="81"/>
        <end position="164"/>
    </location>
</feature>